<evidence type="ECO:0000313" key="6">
    <source>
        <dbReference type="Proteomes" id="UP000316079"/>
    </source>
</evidence>
<dbReference type="GO" id="GO:0090575">
    <property type="term" value="C:RNA polymerase II transcription regulator complex"/>
    <property type="evidence" value="ECO:0007669"/>
    <property type="project" value="TreeGrafter"/>
</dbReference>
<dbReference type="OrthoDB" id="8866621at2759"/>
<keyword evidence="6" id="KW-1185">Reference proteome</keyword>
<proteinExistence type="predicted"/>
<dbReference type="PROSITE" id="PS52003">
    <property type="entry name" value="OCA"/>
    <property type="match status" value="1"/>
</dbReference>
<evidence type="ECO:0000256" key="2">
    <source>
        <dbReference type="ARBA" id="ARBA00023159"/>
    </source>
</evidence>
<dbReference type="InterPro" id="IPR015389">
    <property type="entry name" value="PD-C2-AF1"/>
</dbReference>
<gene>
    <name evidence="5" type="ORF">DNTS_000613</name>
</gene>
<comment type="caution">
    <text evidence="5">The sequence shown here is derived from an EMBL/GenBank/DDBJ whole genome shotgun (WGS) entry which is preliminary data.</text>
</comment>
<evidence type="ECO:0000256" key="3">
    <source>
        <dbReference type="ARBA" id="ARBA00023163"/>
    </source>
</evidence>
<organism evidence="5 6">
    <name type="scientific">Danionella cerebrum</name>
    <dbReference type="NCBI Taxonomy" id="2873325"/>
    <lineage>
        <taxon>Eukaryota</taxon>
        <taxon>Metazoa</taxon>
        <taxon>Chordata</taxon>
        <taxon>Craniata</taxon>
        <taxon>Vertebrata</taxon>
        <taxon>Euteleostomi</taxon>
        <taxon>Actinopterygii</taxon>
        <taxon>Neopterygii</taxon>
        <taxon>Teleostei</taxon>
        <taxon>Ostariophysi</taxon>
        <taxon>Cypriniformes</taxon>
        <taxon>Danionidae</taxon>
        <taxon>Danioninae</taxon>
        <taxon>Danionella</taxon>
    </lineage>
</organism>
<accession>A0A553R7W4</accession>
<dbReference type="GO" id="GO:0045944">
    <property type="term" value="P:positive regulation of transcription by RNA polymerase II"/>
    <property type="evidence" value="ECO:0007669"/>
    <property type="project" value="TreeGrafter"/>
</dbReference>
<dbReference type="GO" id="GO:0003677">
    <property type="term" value="F:DNA binding"/>
    <property type="evidence" value="ECO:0007669"/>
    <property type="project" value="InterPro"/>
</dbReference>
<dbReference type="EMBL" id="SRMA01025180">
    <property type="protein sequence ID" value="TRY98269.1"/>
    <property type="molecule type" value="Genomic_DNA"/>
</dbReference>
<evidence type="ECO:0000259" key="4">
    <source>
        <dbReference type="PROSITE" id="PS52003"/>
    </source>
</evidence>
<keyword evidence="2" id="KW-0010">Activator</keyword>
<feature type="domain" description="OCA" evidence="4">
    <location>
        <begin position="18"/>
        <end position="40"/>
    </location>
</feature>
<dbReference type="GO" id="GO:0003713">
    <property type="term" value="F:transcription coactivator activity"/>
    <property type="evidence" value="ECO:0007669"/>
    <property type="project" value="TreeGrafter"/>
</dbReference>
<keyword evidence="1" id="KW-0805">Transcription regulation</keyword>
<keyword evidence="3" id="KW-0804">Transcription</keyword>
<name>A0A553R7W4_9TELE</name>
<dbReference type="PANTHER" id="PTHR15363">
    <property type="entry name" value="POU DOMAIN CLASS 2-ASSOCIATING FACTOR 1"/>
    <property type="match status" value="1"/>
</dbReference>
<evidence type="ECO:0000313" key="5">
    <source>
        <dbReference type="EMBL" id="TRY98269.1"/>
    </source>
</evidence>
<sequence>MSTHHFLFSAALSGVPTSRLYQGVRVKEPVKELLRRKRGNAARRTTSPFTDGNRAQVVVPSNTLPSCTHTGLSRFVDTCKSAHNDSAVNDSGLCKGWIAQTTNTTSLQPLSHWLSSDWHHYESSILSHTDVYVQPVCPGYTVVGPSPLLTFAQTPLVTNLTNMSTSTLPKEEAPESSLTCLPWSQPLSTNSAQIMQVPSVMPQLFPLPLTLPVLSPEPDPQQDPEGTLTLEKLLEEDGSHRESFICSSPLSFSEDI</sequence>
<dbReference type="Proteomes" id="UP000316079">
    <property type="component" value="Unassembled WGS sequence"/>
</dbReference>
<dbReference type="AlphaFoldDB" id="A0A553R7W4"/>
<protein>
    <recommendedName>
        <fullName evidence="4">OCA domain-containing protein</fullName>
    </recommendedName>
</protein>
<evidence type="ECO:0000256" key="1">
    <source>
        <dbReference type="ARBA" id="ARBA00023015"/>
    </source>
</evidence>
<reference evidence="5 6" key="1">
    <citation type="journal article" date="2019" name="Sci. Data">
        <title>Hybrid genome assembly and annotation of Danionella translucida.</title>
        <authorList>
            <person name="Kadobianskyi M."/>
            <person name="Schulze L."/>
            <person name="Schuelke M."/>
            <person name="Judkewitz B."/>
        </authorList>
    </citation>
    <scope>NUCLEOTIDE SEQUENCE [LARGE SCALE GENOMIC DNA]</scope>
    <source>
        <strain evidence="5 6">Bolton</strain>
    </source>
</reference>
<dbReference type="STRING" id="623744.A0A553R7W4"/>
<dbReference type="GO" id="GO:0070974">
    <property type="term" value="F:POU domain binding"/>
    <property type="evidence" value="ECO:0007669"/>
    <property type="project" value="InterPro"/>
</dbReference>
<dbReference type="Pfam" id="PF09310">
    <property type="entry name" value="PD-C2-AF1"/>
    <property type="match status" value="1"/>
</dbReference>
<dbReference type="InterPro" id="IPR047571">
    <property type="entry name" value="OCA"/>
</dbReference>
<dbReference type="PANTHER" id="PTHR15363:SF3">
    <property type="entry name" value="POU DOMAIN CLASS 2-ASSOCIATING FACTOR 1"/>
    <property type="match status" value="1"/>
</dbReference>